<dbReference type="AlphaFoldDB" id="A0A160IRF2"/>
<dbReference type="EMBL" id="CP015378">
    <property type="protein sequence ID" value="ANC78522.1"/>
    <property type="molecule type" value="Genomic_DNA"/>
</dbReference>
<organism evidence="2 3">
    <name type="scientific">Fictibacillus phosphorivorans</name>
    <dbReference type="NCBI Taxonomy" id="1221500"/>
    <lineage>
        <taxon>Bacteria</taxon>
        <taxon>Bacillati</taxon>
        <taxon>Bacillota</taxon>
        <taxon>Bacilli</taxon>
        <taxon>Bacillales</taxon>
        <taxon>Fictibacillaceae</taxon>
        <taxon>Fictibacillus</taxon>
    </lineage>
</organism>
<accession>A0A160IRF2</accession>
<keyword evidence="3" id="KW-1185">Reference proteome</keyword>
<proteinExistence type="predicted"/>
<keyword evidence="1" id="KW-1133">Transmembrane helix</keyword>
<evidence type="ECO:0000313" key="2">
    <source>
        <dbReference type="EMBL" id="ANC78522.1"/>
    </source>
</evidence>
<keyword evidence="1" id="KW-0472">Membrane</keyword>
<protein>
    <submittedName>
        <fullName evidence="2">Uncharacterized protein</fullName>
    </submittedName>
</protein>
<sequence>MKISRKNIFILSLLFFISFVIYEFLYDPFPVKQVNHVQVMKMVDQADGNMVRIPSHYQGYQWYMSKKKNADENIERHLKEKGWTLTKKEDQSYFFEGVQGNIIVNSDIWKKNYTIFRFPEGI</sequence>
<keyword evidence="1" id="KW-0812">Transmembrane</keyword>
<dbReference type="RefSeq" id="WP_066397803.1">
    <property type="nucleotide sequence ID" value="NZ_CP015378.1"/>
</dbReference>
<reference evidence="2 3" key="1">
    <citation type="submission" date="2016-04" db="EMBL/GenBank/DDBJ databases">
        <title>Complete genome sequence of Fictibacillus phosphorivorans G25-29, a strain toxic to nematodes.</title>
        <authorList>
            <person name="Zheng Z."/>
        </authorList>
    </citation>
    <scope>NUCLEOTIDE SEQUENCE [LARGE SCALE GENOMIC DNA]</scope>
    <source>
        <strain evidence="2 3">G25-29</strain>
    </source>
</reference>
<dbReference type="Proteomes" id="UP000076623">
    <property type="component" value="Chromosome"/>
</dbReference>
<evidence type="ECO:0000256" key="1">
    <source>
        <dbReference type="SAM" id="Phobius"/>
    </source>
</evidence>
<name>A0A160IRF2_9BACL</name>
<dbReference type="KEGG" id="fpn:ABE65_017625"/>
<feature type="transmembrane region" description="Helical" evidence="1">
    <location>
        <begin position="7"/>
        <end position="26"/>
    </location>
</feature>
<dbReference type="STRING" id="1221500.ABE65_017625"/>
<gene>
    <name evidence="2" type="ORF">ABE65_017625</name>
</gene>
<evidence type="ECO:0000313" key="3">
    <source>
        <dbReference type="Proteomes" id="UP000076623"/>
    </source>
</evidence>